<proteinExistence type="inferred from homology"/>
<evidence type="ECO:0000313" key="8">
    <source>
        <dbReference type="Proteomes" id="UP001164746"/>
    </source>
</evidence>
<protein>
    <submittedName>
        <fullName evidence="7">DUS14-like protein</fullName>
    </submittedName>
</protein>
<evidence type="ECO:0000313" key="7">
    <source>
        <dbReference type="EMBL" id="WAR09257.1"/>
    </source>
</evidence>
<reference evidence="7" key="1">
    <citation type="submission" date="2022-11" db="EMBL/GenBank/DDBJ databases">
        <title>Centuries of genome instability and evolution in soft-shell clam transmissible cancer (bioRxiv).</title>
        <authorList>
            <person name="Hart S.F.M."/>
            <person name="Yonemitsu M.A."/>
            <person name="Giersch R.M."/>
            <person name="Beal B.F."/>
            <person name="Arriagada G."/>
            <person name="Davis B.W."/>
            <person name="Ostrander E.A."/>
            <person name="Goff S.P."/>
            <person name="Metzger M.J."/>
        </authorList>
    </citation>
    <scope>NUCLEOTIDE SEQUENCE</scope>
    <source>
        <strain evidence="7">MELC-2E11</strain>
        <tissue evidence="7">Siphon/mantle</tissue>
    </source>
</reference>
<keyword evidence="4" id="KW-1133">Transmembrane helix</keyword>
<dbReference type="InterPro" id="IPR016130">
    <property type="entry name" value="Tyr_Pase_AS"/>
</dbReference>
<keyword evidence="3" id="KW-0904">Protein phosphatase</keyword>
<dbReference type="InterPro" id="IPR000387">
    <property type="entry name" value="Tyr_Pase_dom"/>
</dbReference>
<dbReference type="PROSITE" id="PS50056">
    <property type="entry name" value="TYR_PHOSPHATASE_2"/>
    <property type="match status" value="1"/>
</dbReference>
<evidence type="ECO:0000256" key="3">
    <source>
        <dbReference type="ARBA" id="ARBA00022912"/>
    </source>
</evidence>
<dbReference type="PROSITE" id="PS50054">
    <property type="entry name" value="TYR_PHOSPHATASE_DUAL"/>
    <property type="match status" value="1"/>
</dbReference>
<dbReference type="SUPFAM" id="SSF52799">
    <property type="entry name" value="(Phosphotyrosine protein) phosphatases II"/>
    <property type="match status" value="1"/>
</dbReference>
<dbReference type="InterPro" id="IPR000340">
    <property type="entry name" value="Dual-sp_phosphatase_cat-dom"/>
</dbReference>
<gene>
    <name evidence="7" type="ORF">MAR_019215</name>
</gene>
<dbReference type="PANTHER" id="PTHR45961">
    <property type="entry name" value="IP21249P"/>
    <property type="match status" value="1"/>
</dbReference>
<dbReference type="SMART" id="SM00195">
    <property type="entry name" value="DSPc"/>
    <property type="match status" value="1"/>
</dbReference>
<keyword evidence="8" id="KW-1185">Reference proteome</keyword>
<evidence type="ECO:0000256" key="4">
    <source>
        <dbReference type="SAM" id="Phobius"/>
    </source>
</evidence>
<evidence type="ECO:0000256" key="2">
    <source>
        <dbReference type="ARBA" id="ARBA00022801"/>
    </source>
</evidence>
<dbReference type="Gene3D" id="3.90.190.10">
    <property type="entry name" value="Protein tyrosine phosphatase superfamily"/>
    <property type="match status" value="1"/>
</dbReference>
<evidence type="ECO:0000256" key="1">
    <source>
        <dbReference type="ARBA" id="ARBA00008601"/>
    </source>
</evidence>
<dbReference type="InterPro" id="IPR029021">
    <property type="entry name" value="Prot-tyrosine_phosphatase-like"/>
</dbReference>
<feature type="domain" description="Tyrosine specific protein phosphatases" evidence="6">
    <location>
        <begin position="67"/>
        <end position="129"/>
    </location>
</feature>
<name>A0ABY7EJZ8_MYAAR</name>
<dbReference type="Pfam" id="PF00782">
    <property type="entry name" value="DSPc"/>
    <property type="match status" value="1"/>
</dbReference>
<dbReference type="InterPro" id="IPR052103">
    <property type="entry name" value="Dual_spec_Phospatases"/>
</dbReference>
<dbReference type="PANTHER" id="PTHR45961:SF6">
    <property type="entry name" value="IP21249P"/>
    <property type="match status" value="1"/>
</dbReference>
<dbReference type="CDD" id="cd14514">
    <property type="entry name" value="DUSP14-like"/>
    <property type="match status" value="1"/>
</dbReference>
<feature type="transmembrane region" description="Helical" evidence="4">
    <location>
        <begin position="184"/>
        <end position="205"/>
    </location>
</feature>
<dbReference type="PROSITE" id="PS00383">
    <property type="entry name" value="TYR_PHOSPHATASE_1"/>
    <property type="match status" value="1"/>
</dbReference>
<accession>A0ABY7EJZ8</accession>
<feature type="domain" description="Tyrosine-protein phosphatase" evidence="5">
    <location>
        <begin position="6"/>
        <end position="150"/>
    </location>
</feature>
<keyword evidence="2" id="KW-0378">Hydrolase</keyword>
<evidence type="ECO:0000259" key="5">
    <source>
        <dbReference type="PROSITE" id="PS50054"/>
    </source>
</evidence>
<dbReference type="EMBL" id="CP111017">
    <property type="protein sequence ID" value="WAR09257.1"/>
    <property type="molecule type" value="Genomic_DNA"/>
</dbReference>
<evidence type="ECO:0000259" key="6">
    <source>
        <dbReference type="PROSITE" id="PS50056"/>
    </source>
</evidence>
<dbReference type="Proteomes" id="UP001164746">
    <property type="component" value="Chromosome 6"/>
</dbReference>
<comment type="similarity">
    <text evidence="1">Belongs to the protein-tyrosine phosphatase family. Non-receptor class dual specificity subfamily.</text>
</comment>
<dbReference type="InterPro" id="IPR020422">
    <property type="entry name" value="TYR_PHOSPHATASE_DUAL_dom"/>
</dbReference>
<keyword evidence="4" id="KW-0812">Transmembrane</keyword>
<organism evidence="7 8">
    <name type="scientific">Mya arenaria</name>
    <name type="common">Soft-shell clam</name>
    <dbReference type="NCBI Taxonomy" id="6604"/>
    <lineage>
        <taxon>Eukaryota</taxon>
        <taxon>Metazoa</taxon>
        <taxon>Spiralia</taxon>
        <taxon>Lophotrochozoa</taxon>
        <taxon>Mollusca</taxon>
        <taxon>Bivalvia</taxon>
        <taxon>Autobranchia</taxon>
        <taxon>Heteroconchia</taxon>
        <taxon>Euheterodonta</taxon>
        <taxon>Imparidentia</taxon>
        <taxon>Neoheterodontei</taxon>
        <taxon>Myida</taxon>
        <taxon>Myoidea</taxon>
        <taxon>Myidae</taxon>
        <taxon>Mya</taxon>
    </lineage>
</organism>
<keyword evidence="4" id="KW-0472">Membrane</keyword>
<sequence length="207" mass="23515">MKAFRSPIAQVDQNVYLCGIGCIKEENLKNRGITHILNTAEELAEFQYPALDNLSVRHILMRDAENQDLLAFLDTCVDHIHSVTNSGGTILVHCVAGVSRSASVCMAYLVKYKNKTLFSAYQHIFNQRPCICPNLGFWQQLAEYELQLSGSCTIEMLPMVLGMVPSVMKKDAEFRIRTAWMQDLVSMFSVHFILLLIQILSMYFWGN</sequence>